<dbReference type="RefSeq" id="WP_133688380.1">
    <property type="nucleotide sequence ID" value="NZ_SOAY01000013.1"/>
</dbReference>
<dbReference type="AlphaFoldDB" id="A0A4R7JXT3"/>
<evidence type="ECO:0000313" key="2">
    <source>
        <dbReference type="Proteomes" id="UP000294749"/>
    </source>
</evidence>
<gene>
    <name evidence="1" type="ORF">CLV90_3120</name>
</gene>
<dbReference type="EMBL" id="SOAY01000013">
    <property type="protein sequence ID" value="TDT41889.1"/>
    <property type="molecule type" value="Genomic_DNA"/>
</dbReference>
<name>A0A4R7JXT3_9FLAO</name>
<protein>
    <submittedName>
        <fullName evidence="1">Uncharacterized protein</fullName>
    </submittedName>
</protein>
<sequence>MAHPKIKNTITVTDQYGQQLNLSKRQILEIDELTYKQLKDYAWSIDPDYDEKIERWRYYKAIYRKLNVKQRSQFREIKQKLKSNYEKQDFEKRRFEIKKKEYASLKLSDNELVELQEILQKSQWETSDKSGYKVEDYTVNHRRKIYLKIAHEKLKTFLNQEQLKEFYKVDQLNEDWILKGQIELIVNMNESLNLTNEQAELIYNYRENKTSKDSSGEILSEFEEWELEKSFKKSILSEQQFKKYIEWQEHNEKLRISYFDDENNGKIQKIKEIESYLDYLIKQHLPVLCNWRKTIEKEIPNNIKLELEILRNTYQNDLKKNLSEHLKAHKRHKRDYVPKGEILIKLEFKQRALIPGVYCLNKKQKTLINNLSKKLIKLIDNKQIELKDLYIKKHNFYIDNYEEHGGTYGGSLTVIRNNEPNTNIELINTLLLHPQPSKNIEFSDSI</sequence>
<organism evidence="1 2">
    <name type="scientific">Maribacter spongiicola</name>
    <dbReference type="NCBI Taxonomy" id="1206753"/>
    <lineage>
        <taxon>Bacteria</taxon>
        <taxon>Pseudomonadati</taxon>
        <taxon>Bacteroidota</taxon>
        <taxon>Flavobacteriia</taxon>
        <taxon>Flavobacteriales</taxon>
        <taxon>Flavobacteriaceae</taxon>
        <taxon>Maribacter</taxon>
    </lineage>
</organism>
<reference evidence="1 2" key="1">
    <citation type="submission" date="2019-03" db="EMBL/GenBank/DDBJ databases">
        <title>Genomic Encyclopedia of Archaeal and Bacterial Type Strains, Phase II (KMG-II): from individual species to whole genera.</title>
        <authorList>
            <person name="Goeker M."/>
        </authorList>
    </citation>
    <scope>NUCLEOTIDE SEQUENCE [LARGE SCALE GENOMIC DNA]</scope>
    <source>
        <strain evidence="1 2">DSM 25233</strain>
    </source>
</reference>
<accession>A0A4R7JXT3</accession>
<dbReference type="OrthoDB" id="1454760at2"/>
<proteinExistence type="predicted"/>
<evidence type="ECO:0000313" key="1">
    <source>
        <dbReference type="EMBL" id="TDT41889.1"/>
    </source>
</evidence>
<keyword evidence="2" id="KW-1185">Reference proteome</keyword>
<dbReference type="Proteomes" id="UP000294749">
    <property type="component" value="Unassembled WGS sequence"/>
</dbReference>
<comment type="caution">
    <text evidence="1">The sequence shown here is derived from an EMBL/GenBank/DDBJ whole genome shotgun (WGS) entry which is preliminary data.</text>
</comment>